<proteinExistence type="predicted"/>
<dbReference type="AlphaFoldDB" id="C3Z934"/>
<evidence type="ECO:0000313" key="1">
    <source>
        <dbReference type="EMBL" id="EEN50946.1"/>
    </source>
</evidence>
<name>C3Z934_BRAFL</name>
<dbReference type="InterPro" id="IPR046427">
    <property type="entry name" value="Legumain_prodom_sf"/>
</dbReference>
<dbReference type="STRING" id="7739.C3Z934"/>
<dbReference type="InterPro" id="IPR048501">
    <property type="entry name" value="Legum_prodom"/>
</dbReference>
<reference evidence="1" key="1">
    <citation type="journal article" date="2008" name="Nature">
        <title>The amphioxus genome and the evolution of the chordate karyotype.</title>
        <authorList>
            <consortium name="US DOE Joint Genome Institute (JGI-PGF)"/>
            <person name="Putnam N.H."/>
            <person name="Butts T."/>
            <person name="Ferrier D.E.K."/>
            <person name="Furlong R.F."/>
            <person name="Hellsten U."/>
            <person name="Kawashima T."/>
            <person name="Robinson-Rechavi M."/>
            <person name="Shoguchi E."/>
            <person name="Terry A."/>
            <person name="Yu J.-K."/>
            <person name="Benito-Gutierrez E.L."/>
            <person name="Dubchak I."/>
            <person name="Garcia-Fernandez J."/>
            <person name="Gibson-Brown J.J."/>
            <person name="Grigoriev I.V."/>
            <person name="Horton A.C."/>
            <person name="de Jong P.J."/>
            <person name="Jurka J."/>
            <person name="Kapitonov V.V."/>
            <person name="Kohara Y."/>
            <person name="Kuroki Y."/>
            <person name="Lindquist E."/>
            <person name="Lucas S."/>
            <person name="Osoegawa K."/>
            <person name="Pennacchio L.A."/>
            <person name="Salamov A.A."/>
            <person name="Satou Y."/>
            <person name="Sauka-Spengler T."/>
            <person name="Schmutz J."/>
            <person name="Shin-I T."/>
            <person name="Toyoda A."/>
            <person name="Bronner-Fraser M."/>
            <person name="Fujiyama A."/>
            <person name="Holland L.Z."/>
            <person name="Holland P.W.H."/>
            <person name="Satoh N."/>
            <person name="Rokhsar D.S."/>
        </authorList>
    </citation>
    <scope>NUCLEOTIDE SEQUENCE [LARGE SCALE GENOMIC DNA]</scope>
    <source>
        <strain evidence="1">S238N-H82</strain>
        <tissue evidence="1">Testes</tissue>
    </source>
</reference>
<dbReference type="Gene3D" id="1.10.132.130">
    <property type="match status" value="1"/>
</dbReference>
<sequence>MLYFQHDAIPSPDVPLAILNLRLETAETDEERQTVLAELKDELNLRTSIAQKMKDIVTMATDDAEQAEDILVNHHRDITARPCYKAAVNHFHDTCYDLSQVRYLISDTSLVCIYNIDIVYITL</sequence>
<dbReference type="EMBL" id="GG666598">
    <property type="protein sequence ID" value="EEN50946.1"/>
    <property type="molecule type" value="Genomic_DNA"/>
</dbReference>
<dbReference type="CDD" id="cd21115">
    <property type="entry name" value="legumain_C"/>
    <property type="match status" value="1"/>
</dbReference>
<organism>
    <name type="scientific">Branchiostoma floridae</name>
    <name type="common">Florida lancelet</name>
    <name type="synonym">Amphioxus</name>
    <dbReference type="NCBI Taxonomy" id="7739"/>
    <lineage>
        <taxon>Eukaryota</taxon>
        <taxon>Metazoa</taxon>
        <taxon>Chordata</taxon>
        <taxon>Cephalochordata</taxon>
        <taxon>Leptocardii</taxon>
        <taxon>Amphioxiformes</taxon>
        <taxon>Branchiostomatidae</taxon>
        <taxon>Branchiostoma</taxon>
    </lineage>
</organism>
<dbReference type="InParanoid" id="C3Z934"/>
<protein>
    <submittedName>
        <fullName evidence="1">Uncharacterized protein</fullName>
    </submittedName>
</protein>
<gene>
    <name evidence="1" type="ORF">BRAFLDRAFT_103730</name>
</gene>
<accession>C3Z934</accession>